<dbReference type="Proteomes" id="UP000276133">
    <property type="component" value="Unassembled WGS sequence"/>
</dbReference>
<reference evidence="1 2" key="1">
    <citation type="journal article" date="2018" name="Sci. Rep.">
        <title>Genomic signatures of local adaptation to the degree of environmental predictability in rotifers.</title>
        <authorList>
            <person name="Franch-Gras L."/>
            <person name="Hahn C."/>
            <person name="Garcia-Roger E.M."/>
            <person name="Carmona M.J."/>
            <person name="Serra M."/>
            <person name="Gomez A."/>
        </authorList>
    </citation>
    <scope>NUCLEOTIDE SEQUENCE [LARGE SCALE GENOMIC DNA]</scope>
    <source>
        <strain evidence="1">HYR1</strain>
    </source>
</reference>
<keyword evidence="2" id="KW-1185">Reference proteome</keyword>
<comment type="caution">
    <text evidence="1">The sequence shown here is derived from an EMBL/GenBank/DDBJ whole genome shotgun (WGS) entry which is preliminary data.</text>
</comment>
<accession>A0A3M7PTA1</accession>
<protein>
    <submittedName>
        <fullName evidence="1">Uncharacterized protein</fullName>
    </submittedName>
</protein>
<dbReference type="EMBL" id="REGN01008920">
    <property type="protein sequence ID" value="RNA02336.1"/>
    <property type="molecule type" value="Genomic_DNA"/>
</dbReference>
<evidence type="ECO:0000313" key="2">
    <source>
        <dbReference type="Proteomes" id="UP000276133"/>
    </source>
</evidence>
<sequence length="93" mass="10710">MIIRISLELKSSIRSHIGQSVFQAINLISNGSQKRKLIEIEAALFNNSYGFLIFLYGKLANKKAKLEKKADKIKYYFKAFFGTMISQSAYYFI</sequence>
<evidence type="ECO:0000313" key="1">
    <source>
        <dbReference type="EMBL" id="RNA02336.1"/>
    </source>
</evidence>
<dbReference type="AlphaFoldDB" id="A0A3M7PTA1"/>
<gene>
    <name evidence="1" type="ORF">BpHYR1_042039</name>
</gene>
<name>A0A3M7PTA1_BRAPC</name>
<organism evidence="1 2">
    <name type="scientific">Brachionus plicatilis</name>
    <name type="common">Marine rotifer</name>
    <name type="synonym">Brachionus muelleri</name>
    <dbReference type="NCBI Taxonomy" id="10195"/>
    <lineage>
        <taxon>Eukaryota</taxon>
        <taxon>Metazoa</taxon>
        <taxon>Spiralia</taxon>
        <taxon>Gnathifera</taxon>
        <taxon>Rotifera</taxon>
        <taxon>Eurotatoria</taxon>
        <taxon>Monogononta</taxon>
        <taxon>Pseudotrocha</taxon>
        <taxon>Ploima</taxon>
        <taxon>Brachionidae</taxon>
        <taxon>Brachionus</taxon>
    </lineage>
</organism>
<proteinExistence type="predicted"/>